<dbReference type="RefSeq" id="WP_089882153.1">
    <property type="nucleotide sequence ID" value="NZ_FOYS01000004.1"/>
</dbReference>
<dbReference type="Gene3D" id="3.40.50.300">
    <property type="entry name" value="P-loop containing nucleotide triphosphate hydrolases"/>
    <property type="match status" value="1"/>
</dbReference>
<gene>
    <name evidence="1" type="ORF">SAMN04488124_2589</name>
</gene>
<dbReference type="Pfam" id="PF13671">
    <property type="entry name" value="AAA_33"/>
    <property type="match status" value="1"/>
</dbReference>
<reference evidence="2" key="1">
    <citation type="submission" date="2016-10" db="EMBL/GenBank/DDBJ databases">
        <authorList>
            <person name="Varghese N."/>
            <person name="Submissions S."/>
        </authorList>
    </citation>
    <scope>NUCLEOTIDE SEQUENCE [LARGE SCALE GENOMIC DNA]</scope>
    <source>
        <strain evidence="2">CGMCC 1.8711</strain>
    </source>
</reference>
<proteinExistence type="predicted"/>
<sequence>MDGGGTTEYADDGAANGREAATDAGELVAVCGLPGVGKTAVSERVADRLDARLVRTDVVRKELFADPEYTSAERRAVYDELFARGRAAVRDGTDAVLDATFRKREDRARAEDVAEAAASSFRIVRVRCDESVVRERIRAREDDESDADFDIYLRFRDRFESVERDHAVVDNSADLEATRRRIADLF</sequence>
<dbReference type="InterPro" id="IPR052732">
    <property type="entry name" value="Cell-binding_unc_protein"/>
</dbReference>
<dbReference type="AlphaFoldDB" id="A0A1I6HY28"/>
<dbReference type="OrthoDB" id="28808at2157"/>
<name>A0A1I6HY28_9EURY</name>
<evidence type="ECO:0000313" key="1">
    <source>
        <dbReference type="EMBL" id="SFR59309.1"/>
    </source>
</evidence>
<dbReference type="PANTHER" id="PTHR43883:SF1">
    <property type="entry name" value="GLUCONOKINASE"/>
    <property type="match status" value="1"/>
</dbReference>
<keyword evidence="2" id="KW-1185">Reference proteome</keyword>
<dbReference type="PANTHER" id="PTHR43883">
    <property type="entry name" value="SLR0207 PROTEIN"/>
    <property type="match status" value="1"/>
</dbReference>
<protein>
    <recommendedName>
        <fullName evidence="3">Kinase</fullName>
    </recommendedName>
</protein>
<dbReference type="STRING" id="555875.SAMN04488124_2589"/>
<dbReference type="EMBL" id="FOYS01000004">
    <property type="protein sequence ID" value="SFR59309.1"/>
    <property type="molecule type" value="Genomic_DNA"/>
</dbReference>
<evidence type="ECO:0000313" key="2">
    <source>
        <dbReference type="Proteomes" id="UP000243250"/>
    </source>
</evidence>
<accession>A0A1I6HY28</accession>
<evidence type="ECO:0008006" key="3">
    <source>
        <dbReference type="Google" id="ProtNLM"/>
    </source>
</evidence>
<dbReference type="InterPro" id="IPR027417">
    <property type="entry name" value="P-loop_NTPase"/>
</dbReference>
<dbReference type="SUPFAM" id="SSF52540">
    <property type="entry name" value="P-loop containing nucleoside triphosphate hydrolases"/>
    <property type="match status" value="1"/>
</dbReference>
<organism evidence="1 2">
    <name type="scientific">Halogeometricum limi</name>
    <dbReference type="NCBI Taxonomy" id="555875"/>
    <lineage>
        <taxon>Archaea</taxon>
        <taxon>Methanobacteriati</taxon>
        <taxon>Methanobacteriota</taxon>
        <taxon>Stenosarchaea group</taxon>
        <taxon>Halobacteria</taxon>
        <taxon>Halobacteriales</taxon>
        <taxon>Haloferacaceae</taxon>
        <taxon>Halogeometricum</taxon>
    </lineage>
</organism>
<dbReference type="Proteomes" id="UP000243250">
    <property type="component" value="Unassembled WGS sequence"/>
</dbReference>